<evidence type="ECO:0000313" key="3">
    <source>
        <dbReference type="EMBL" id="CAE8598408.1"/>
    </source>
</evidence>
<dbReference type="SMART" id="SM00364">
    <property type="entry name" value="LRR_BAC"/>
    <property type="match status" value="2"/>
</dbReference>
<dbReference type="Pfam" id="PF08263">
    <property type="entry name" value="LRRNT_2"/>
    <property type="match status" value="1"/>
</dbReference>
<dbReference type="GO" id="GO:0005509">
    <property type="term" value="F:calcium ion binding"/>
    <property type="evidence" value="ECO:0007669"/>
    <property type="project" value="InterPro"/>
</dbReference>
<dbReference type="InterPro" id="IPR013210">
    <property type="entry name" value="LRR_N_plant-typ"/>
</dbReference>
<dbReference type="PANTHER" id="PTHR48057">
    <property type="entry name" value="LEUCINE-RICH REPEAT SERINE/THREONINE-PROTEIN KINASE 1"/>
    <property type="match status" value="1"/>
</dbReference>
<dbReference type="SUPFAM" id="SSF52058">
    <property type="entry name" value="L domain-like"/>
    <property type="match status" value="1"/>
</dbReference>
<feature type="compositionally biased region" description="Low complexity" evidence="1">
    <location>
        <begin position="301"/>
        <end position="312"/>
    </location>
</feature>
<organism evidence="3 4">
    <name type="scientific">Polarella glacialis</name>
    <name type="common">Dinoflagellate</name>
    <dbReference type="NCBI Taxonomy" id="89957"/>
    <lineage>
        <taxon>Eukaryota</taxon>
        <taxon>Sar</taxon>
        <taxon>Alveolata</taxon>
        <taxon>Dinophyceae</taxon>
        <taxon>Suessiales</taxon>
        <taxon>Suessiaceae</taxon>
        <taxon>Polarella</taxon>
    </lineage>
</organism>
<dbReference type="InterPro" id="IPR001611">
    <property type="entry name" value="Leu-rich_rpt"/>
</dbReference>
<feature type="compositionally biased region" description="Polar residues" evidence="1">
    <location>
        <begin position="59"/>
        <end position="69"/>
    </location>
</feature>
<feature type="compositionally biased region" description="Low complexity" evidence="1">
    <location>
        <begin position="10"/>
        <end position="22"/>
    </location>
</feature>
<dbReference type="EMBL" id="CAJNNV010010242">
    <property type="protein sequence ID" value="CAE8598408.1"/>
    <property type="molecule type" value="Genomic_DNA"/>
</dbReference>
<dbReference type="InterPro" id="IPR011992">
    <property type="entry name" value="EF-hand-dom_pair"/>
</dbReference>
<gene>
    <name evidence="3" type="ORF">PGLA1383_LOCUS16817</name>
</gene>
<dbReference type="OrthoDB" id="406235at2759"/>
<dbReference type="Gene3D" id="3.80.10.10">
    <property type="entry name" value="Ribonuclease Inhibitor"/>
    <property type="match status" value="1"/>
</dbReference>
<dbReference type="Proteomes" id="UP000654075">
    <property type="component" value="Unassembled WGS sequence"/>
</dbReference>
<comment type="caution">
    <text evidence="3">The sequence shown here is derived from an EMBL/GenBank/DDBJ whole genome shotgun (WGS) entry which is preliminary data.</text>
</comment>
<name>A0A813EIX4_POLGL</name>
<reference evidence="3" key="1">
    <citation type="submission" date="2021-02" db="EMBL/GenBank/DDBJ databases">
        <authorList>
            <person name="Dougan E. K."/>
            <person name="Rhodes N."/>
            <person name="Thang M."/>
            <person name="Chan C."/>
        </authorList>
    </citation>
    <scope>NUCLEOTIDE SEQUENCE</scope>
</reference>
<keyword evidence="4" id="KW-1185">Reference proteome</keyword>
<feature type="domain" description="EF-hand" evidence="2">
    <location>
        <begin position="78"/>
        <end position="113"/>
    </location>
</feature>
<dbReference type="InterPro" id="IPR002048">
    <property type="entry name" value="EF_hand_dom"/>
</dbReference>
<dbReference type="InterPro" id="IPR032675">
    <property type="entry name" value="LRR_dom_sf"/>
</dbReference>
<dbReference type="InterPro" id="IPR052595">
    <property type="entry name" value="LRRC69/RLP"/>
</dbReference>
<accession>A0A813EIX4</accession>
<feature type="region of interest" description="Disordered" evidence="1">
    <location>
        <begin position="299"/>
        <end position="322"/>
    </location>
</feature>
<dbReference type="PROSITE" id="PS51450">
    <property type="entry name" value="LRR"/>
    <property type="match status" value="1"/>
</dbReference>
<dbReference type="SUPFAM" id="SSF47473">
    <property type="entry name" value="EF-hand"/>
    <property type="match status" value="1"/>
</dbReference>
<dbReference type="PROSITE" id="PS50222">
    <property type="entry name" value="EF_HAND_2"/>
    <property type="match status" value="1"/>
</dbReference>
<feature type="region of interest" description="Disordered" evidence="1">
    <location>
        <begin position="1"/>
        <end position="73"/>
    </location>
</feature>
<evidence type="ECO:0000256" key="1">
    <source>
        <dbReference type="SAM" id="MobiDB-lite"/>
    </source>
</evidence>
<dbReference type="Pfam" id="PF00560">
    <property type="entry name" value="LRR_1"/>
    <property type="match status" value="1"/>
</dbReference>
<proteinExistence type="predicted"/>
<evidence type="ECO:0000313" key="4">
    <source>
        <dbReference type="Proteomes" id="UP000654075"/>
    </source>
</evidence>
<protein>
    <recommendedName>
        <fullName evidence="2">EF-hand domain-containing protein</fullName>
    </recommendedName>
</protein>
<sequence>MKPNPKPKPKGAAAAARAGRAGFLHESRSSSSSSRVPKRERGEKTPPSGSLKFEEEEPCSSNEFGTRASSEGMEELAGRIQEGEVLFEMLDRDGDGLLNQRDARAWLRGLGWCLTDEGLDAILTEELQAHCRSVEASGGIRAVPRSGLRRSPEWALAQLFKVSELQQDLCGPDPEALQAALEILGVAKSKECFKQKALGHAGGLTEADVDELFGLCTNSSTASLDMSSLVSTMVDAICQPKAVHSVTSNDALAFAKSSPSEGTTGISGAGVFPVTLVALRGVMAPPFGHGPTRSCLEPDLSTSTSFSASSRSPGKGEHSPSPLRSLCTSLTLWAAFVATKLQVADGSGGITDDERLLYSTGQWHRDQRQRVAFETSCYFTSESELPYGCQYSRSRGSEWTLDQQRSIEKVVLLDFFRETNGRNWRSNDNWNSDRDPCWDNWYGITCNEHGYVIALELSDNRLNGILPDNFGQLTSLLKLDLSSTQPFYHMHPNPDVNNLIKNMPSFAAATKLEEIEVSGNNLENLPEDLYLNSPSLRVLCASRNQLTRLPRNLASFTALHTLELDNNMIEDDFPVDFGSLTNARYVHLQYNRLRGQIPEEILGMSRVRVFDVSHNPMLGGELPQEIVVGWPEQDYLAILNTSISGYISSLCLDVPFCWKFMYDTHKDMTWATSSDVPDIVNLTITLALSGR</sequence>
<evidence type="ECO:0000259" key="2">
    <source>
        <dbReference type="PROSITE" id="PS50222"/>
    </source>
</evidence>
<dbReference type="AlphaFoldDB" id="A0A813EIX4"/>